<comment type="caution">
    <text evidence="8">The sequence shown here is derived from an EMBL/GenBank/DDBJ whole genome shotgun (WGS) entry which is preliminary data.</text>
</comment>
<keyword evidence="3 6" id="KW-0812">Transmembrane</keyword>
<dbReference type="Proteomes" id="UP001255856">
    <property type="component" value="Unassembled WGS sequence"/>
</dbReference>
<evidence type="ECO:0000256" key="3">
    <source>
        <dbReference type="ARBA" id="ARBA00022692"/>
    </source>
</evidence>
<dbReference type="InterPro" id="IPR022764">
    <property type="entry name" value="Peptidase_S54_rhomboid_dom"/>
</dbReference>
<evidence type="ECO:0000256" key="2">
    <source>
        <dbReference type="ARBA" id="ARBA00009045"/>
    </source>
</evidence>
<organism evidence="8 9">
    <name type="scientific">Prototheca wickerhamii</name>
    <dbReference type="NCBI Taxonomy" id="3111"/>
    <lineage>
        <taxon>Eukaryota</taxon>
        <taxon>Viridiplantae</taxon>
        <taxon>Chlorophyta</taxon>
        <taxon>core chlorophytes</taxon>
        <taxon>Trebouxiophyceae</taxon>
        <taxon>Chlorellales</taxon>
        <taxon>Chlorellaceae</taxon>
        <taxon>Prototheca</taxon>
    </lineage>
</organism>
<name>A0AAD9IIT0_PROWI</name>
<dbReference type="SUPFAM" id="SSF144091">
    <property type="entry name" value="Rhomboid-like"/>
    <property type="match status" value="1"/>
</dbReference>
<reference evidence="8" key="1">
    <citation type="submission" date="2021-01" db="EMBL/GenBank/DDBJ databases">
        <authorList>
            <person name="Eckstrom K.M.E."/>
        </authorList>
    </citation>
    <scope>NUCLEOTIDE SEQUENCE</scope>
    <source>
        <strain evidence="8">UVCC 0001</strain>
    </source>
</reference>
<evidence type="ECO:0000256" key="6">
    <source>
        <dbReference type="SAM" id="Phobius"/>
    </source>
</evidence>
<dbReference type="PANTHER" id="PTHR43066:SF5">
    <property type="entry name" value="RHOMBOID-LIKE PROTEIN 11, CHLOROPLASTIC-RELATED"/>
    <property type="match status" value="1"/>
</dbReference>
<evidence type="ECO:0000313" key="9">
    <source>
        <dbReference type="Proteomes" id="UP001255856"/>
    </source>
</evidence>
<keyword evidence="9" id="KW-1185">Reference proteome</keyword>
<evidence type="ECO:0000259" key="7">
    <source>
        <dbReference type="Pfam" id="PF01694"/>
    </source>
</evidence>
<comment type="similarity">
    <text evidence="2">Belongs to the peptidase S54 family.</text>
</comment>
<comment type="subcellular location">
    <subcellularLocation>
        <location evidence="1">Membrane</location>
        <topology evidence="1">Multi-pass membrane protein</topology>
    </subcellularLocation>
</comment>
<keyword evidence="5 6" id="KW-0472">Membrane</keyword>
<accession>A0AAD9IIT0</accession>
<evidence type="ECO:0000256" key="5">
    <source>
        <dbReference type="ARBA" id="ARBA00023136"/>
    </source>
</evidence>
<gene>
    <name evidence="8" type="ORF">QBZ16_003772</name>
</gene>
<dbReference type="PANTHER" id="PTHR43066">
    <property type="entry name" value="RHOMBOID-RELATED PROTEIN"/>
    <property type="match status" value="1"/>
</dbReference>
<proteinExistence type="inferred from homology"/>
<keyword evidence="4 6" id="KW-1133">Transmembrane helix</keyword>
<protein>
    <recommendedName>
        <fullName evidence="7">Peptidase S54 rhomboid domain-containing protein</fullName>
    </recommendedName>
</protein>
<feature type="domain" description="Peptidase S54 rhomboid" evidence="7">
    <location>
        <begin position="42"/>
        <end position="169"/>
    </location>
</feature>
<dbReference type="GO" id="GO:0016020">
    <property type="term" value="C:membrane"/>
    <property type="evidence" value="ECO:0007669"/>
    <property type="project" value="UniProtKB-SubCell"/>
</dbReference>
<feature type="transmembrane region" description="Helical" evidence="6">
    <location>
        <begin position="149"/>
        <end position="169"/>
    </location>
</feature>
<dbReference type="GO" id="GO:0004252">
    <property type="term" value="F:serine-type endopeptidase activity"/>
    <property type="evidence" value="ECO:0007669"/>
    <property type="project" value="InterPro"/>
</dbReference>
<evidence type="ECO:0000313" key="8">
    <source>
        <dbReference type="EMBL" id="KAK2077904.1"/>
    </source>
</evidence>
<dbReference type="AlphaFoldDB" id="A0AAD9IIT0"/>
<evidence type="ECO:0000256" key="4">
    <source>
        <dbReference type="ARBA" id="ARBA00022989"/>
    </source>
</evidence>
<sequence>MGTGVFTLLLLNFGLYAAAALMHFPLVTTLALQHWNPQWWQFLSAIGGDVEEEEGALGVWATYLLCGLGGCLASYLSAPNTAAMSLGASASVFGLFAVAVLLKFKLSARKLLEALVLGTFVYKQLANEMHMLVSGAASKPWLPGPRVQIGHWAHVAGAAVGVLVVLGLSRLPRGAESPRS</sequence>
<evidence type="ECO:0000256" key="1">
    <source>
        <dbReference type="ARBA" id="ARBA00004141"/>
    </source>
</evidence>
<dbReference type="Pfam" id="PF01694">
    <property type="entry name" value="Rhomboid"/>
    <property type="match status" value="1"/>
</dbReference>
<feature type="transmembrane region" description="Helical" evidence="6">
    <location>
        <begin position="83"/>
        <end position="102"/>
    </location>
</feature>
<dbReference type="EMBL" id="JASFZW010000005">
    <property type="protein sequence ID" value="KAK2077904.1"/>
    <property type="molecule type" value="Genomic_DNA"/>
</dbReference>
<feature type="transmembrane region" description="Helical" evidence="6">
    <location>
        <begin position="57"/>
        <end position="76"/>
    </location>
</feature>
<dbReference type="InterPro" id="IPR035952">
    <property type="entry name" value="Rhomboid-like_sf"/>
</dbReference>
<dbReference type="Gene3D" id="1.20.1540.10">
    <property type="entry name" value="Rhomboid-like"/>
    <property type="match status" value="1"/>
</dbReference>